<protein>
    <submittedName>
        <fullName evidence="2">Alpha-amylase family glycosyl hydrolase</fullName>
    </submittedName>
</protein>
<dbReference type="SMART" id="SM00642">
    <property type="entry name" value="Aamy"/>
    <property type="match status" value="1"/>
</dbReference>
<dbReference type="PANTHER" id="PTHR10357">
    <property type="entry name" value="ALPHA-AMYLASE FAMILY MEMBER"/>
    <property type="match status" value="1"/>
</dbReference>
<feature type="domain" description="Glycosyl hydrolase family 13 catalytic" evidence="1">
    <location>
        <begin position="99"/>
        <end position="536"/>
    </location>
</feature>
<name>A0ABT1F640_9GAMM</name>
<gene>
    <name evidence="2" type="ORF">NC595_02195</name>
</gene>
<organism evidence="2 3">
    <name type="scientific">Dyella lutea</name>
    <dbReference type="NCBI Taxonomy" id="2950441"/>
    <lineage>
        <taxon>Bacteria</taxon>
        <taxon>Pseudomonadati</taxon>
        <taxon>Pseudomonadota</taxon>
        <taxon>Gammaproteobacteria</taxon>
        <taxon>Lysobacterales</taxon>
        <taxon>Rhodanobacteraceae</taxon>
        <taxon>Dyella</taxon>
    </lineage>
</organism>
<dbReference type="InterPro" id="IPR045857">
    <property type="entry name" value="O16G_dom_2"/>
</dbReference>
<proteinExistence type="predicted"/>
<dbReference type="PANTHER" id="PTHR10357:SF213">
    <property type="entry name" value="ALPHA AMYLASE CATALYTIC REGION"/>
    <property type="match status" value="1"/>
</dbReference>
<dbReference type="Gene3D" id="3.20.20.80">
    <property type="entry name" value="Glycosidases"/>
    <property type="match status" value="1"/>
</dbReference>
<accession>A0ABT1F640</accession>
<dbReference type="SUPFAM" id="SSF51445">
    <property type="entry name" value="(Trans)glycosidases"/>
    <property type="match status" value="1"/>
</dbReference>
<dbReference type="EMBL" id="JAMZEK010000001">
    <property type="protein sequence ID" value="MCP1372870.1"/>
    <property type="molecule type" value="Genomic_DNA"/>
</dbReference>
<reference evidence="2 3" key="1">
    <citation type="submission" date="2022-06" db="EMBL/GenBank/DDBJ databases">
        <title>Dyella sp. Sa strain:Sa Genome sequencing.</title>
        <authorList>
            <person name="Park S."/>
        </authorList>
    </citation>
    <scope>NUCLEOTIDE SEQUENCE [LARGE SCALE GENOMIC DNA]</scope>
    <source>
        <strain evidence="2 3">Sa</strain>
    </source>
</reference>
<dbReference type="InterPro" id="IPR006047">
    <property type="entry name" value="GH13_cat_dom"/>
</dbReference>
<comment type="caution">
    <text evidence="2">The sequence shown here is derived from an EMBL/GenBank/DDBJ whole genome shotgun (WGS) entry which is preliminary data.</text>
</comment>
<keyword evidence="3" id="KW-1185">Reference proteome</keyword>
<dbReference type="GO" id="GO:0016787">
    <property type="term" value="F:hydrolase activity"/>
    <property type="evidence" value="ECO:0007669"/>
    <property type="project" value="UniProtKB-KW"/>
</dbReference>
<sequence length="641" mass="68725">MAGPSRSAWIAAARGRFLEALPADRQAEGAQRFDRAGAALVDRLASLYGQRGDFADWLGALCRALGTLAAARPRDLAALDSRRESQPDWFIEQRMLGYSAYVDRFGGTLAGVAGRIPHLARLGVDYLHLLPFLRARSGESDGGFAVASFDEVDPAYGSMADLDALTAQLREAGISLCSDLVLNHVADDHAWARAAVAGDADKRAFFHVFAERAQADAYEATLGEVFPQAAPGNFTHVPAMGGWVWTTFYPFQWDLNYAHPPVFAEMAQAMLRLANRGVEVFRLDSAPFLWKRPGTNCLNQPEVHVVLAALRACAALVAPGVLLKAEAIVPVEQVMPYFGEGERRGQECQLAYHSGLMASAWAALAEGDAALPRQLLASTPATPPGTGWITYVRCHDDIVWNVLRPLVESAGGNFHERIGRAAAFLEGRVPGSFARGAPFQAGDDDALHGSNGMAAALVGLPDDPHVAPDPAAVRRFVLMHALALWVGAVPLLYMGDELGQGNNADPADRGRIAADGRWLQRPHLSAAAMEALEQQRGVPATTFAALRALVAARRRPGFPAREPVQVVDAGHPGLLALRRGADALALFHFGREPVAVDLAALGLPVDARGTITSGVDDTGSLRTLAPWATLWIFPEREPRDA</sequence>
<dbReference type="Pfam" id="PF00128">
    <property type="entry name" value="Alpha-amylase"/>
    <property type="match status" value="1"/>
</dbReference>
<dbReference type="Gene3D" id="1.10.1740.10">
    <property type="match status" value="1"/>
</dbReference>
<keyword evidence="2" id="KW-0378">Hydrolase</keyword>
<dbReference type="InterPro" id="IPR017853">
    <property type="entry name" value="GH"/>
</dbReference>
<evidence type="ECO:0000313" key="3">
    <source>
        <dbReference type="Proteomes" id="UP001204615"/>
    </source>
</evidence>
<evidence type="ECO:0000259" key="1">
    <source>
        <dbReference type="SMART" id="SM00642"/>
    </source>
</evidence>
<dbReference type="Gene3D" id="3.90.400.10">
    <property type="entry name" value="Oligo-1,6-glucosidase, Domain 2"/>
    <property type="match status" value="1"/>
</dbReference>
<dbReference type="RefSeq" id="WP_253564642.1">
    <property type="nucleotide sequence ID" value="NZ_JAMZEK010000001.1"/>
</dbReference>
<evidence type="ECO:0000313" key="2">
    <source>
        <dbReference type="EMBL" id="MCP1372870.1"/>
    </source>
</evidence>
<dbReference type="Proteomes" id="UP001204615">
    <property type="component" value="Unassembled WGS sequence"/>
</dbReference>